<feature type="non-terminal residue" evidence="2">
    <location>
        <position position="177"/>
    </location>
</feature>
<evidence type="ECO:0000313" key="3">
    <source>
        <dbReference type="Proteomes" id="UP001190700"/>
    </source>
</evidence>
<evidence type="ECO:0000256" key="1">
    <source>
        <dbReference type="SAM" id="MobiDB-lite"/>
    </source>
</evidence>
<feature type="compositionally biased region" description="Basic residues" evidence="1">
    <location>
        <begin position="24"/>
        <end position="33"/>
    </location>
</feature>
<sequence length="177" mass="18175">AGYSEALTKRATQGCAPERAARGAPRRATRRVPHQGGLLEGCLEAGYSGGAPERSFSRGCSQERATRGCAPERATRGCAPERSPTRGAHQSGLHLPSARLGGLLGANQAGFSRVVTKSELPRGCSPEARLLRGCAPGGLLEGAHQASYSRAVWAGYSGAVTKSGLLGAHQSGATRGL</sequence>
<dbReference type="Proteomes" id="UP001190700">
    <property type="component" value="Unassembled WGS sequence"/>
</dbReference>
<proteinExistence type="predicted"/>
<dbReference type="EMBL" id="LGRX02022419">
    <property type="protein sequence ID" value="KAK3255637.1"/>
    <property type="molecule type" value="Genomic_DNA"/>
</dbReference>
<feature type="region of interest" description="Disordered" evidence="1">
    <location>
        <begin position="71"/>
        <end position="96"/>
    </location>
</feature>
<accession>A0AAE0F9J9</accession>
<dbReference type="AlphaFoldDB" id="A0AAE0F9J9"/>
<name>A0AAE0F9J9_9CHLO</name>
<reference evidence="2 3" key="1">
    <citation type="journal article" date="2015" name="Genome Biol. Evol.">
        <title>Comparative Genomics of a Bacterivorous Green Alga Reveals Evolutionary Causalities and Consequences of Phago-Mixotrophic Mode of Nutrition.</title>
        <authorList>
            <person name="Burns J.A."/>
            <person name="Paasch A."/>
            <person name="Narechania A."/>
            <person name="Kim E."/>
        </authorList>
    </citation>
    <scope>NUCLEOTIDE SEQUENCE [LARGE SCALE GENOMIC DNA]</scope>
    <source>
        <strain evidence="2 3">PLY_AMNH</strain>
    </source>
</reference>
<protein>
    <submittedName>
        <fullName evidence="2">Uncharacterized protein</fullName>
    </submittedName>
</protein>
<comment type="caution">
    <text evidence="2">The sequence shown here is derived from an EMBL/GenBank/DDBJ whole genome shotgun (WGS) entry which is preliminary data.</text>
</comment>
<keyword evidence="3" id="KW-1185">Reference proteome</keyword>
<organism evidence="2 3">
    <name type="scientific">Cymbomonas tetramitiformis</name>
    <dbReference type="NCBI Taxonomy" id="36881"/>
    <lineage>
        <taxon>Eukaryota</taxon>
        <taxon>Viridiplantae</taxon>
        <taxon>Chlorophyta</taxon>
        <taxon>Pyramimonadophyceae</taxon>
        <taxon>Pyramimonadales</taxon>
        <taxon>Pyramimonadaceae</taxon>
        <taxon>Cymbomonas</taxon>
    </lineage>
</organism>
<gene>
    <name evidence="2" type="ORF">CYMTET_35190</name>
</gene>
<feature type="non-terminal residue" evidence="2">
    <location>
        <position position="1"/>
    </location>
</feature>
<feature type="region of interest" description="Disordered" evidence="1">
    <location>
        <begin position="1"/>
        <end position="35"/>
    </location>
</feature>
<evidence type="ECO:0000313" key="2">
    <source>
        <dbReference type="EMBL" id="KAK3255637.1"/>
    </source>
</evidence>